<dbReference type="PANTHER" id="PTHR11070">
    <property type="entry name" value="UVRD / RECB / PCRA DNA HELICASE FAMILY MEMBER"/>
    <property type="match status" value="1"/>
</dbReference>
<dbReference type="GO" id="GO:0043138">
    <property type="term" value="F:3'-5' DNA helicase activity"/>
    <property type="evidence" value="ECO:0007669"/>
    <property type="project" value="UniProtKB-EC"/>
</dbReference>
<feature type="domain" description="UvrD-like helicase C-terminal" evidence="16">
    <location>
        <begin position="418"/>
        <end position="714"/>
    </location>
</feature>
<dbReference type="Pfam" id="PF13361">
    <property type="entry name" value="UvrD_C"/>
    <property type="match status" value="1"/>
</dbReference>
<dbReference type="Gene3D" id="3.40.50.300">
    <property type="entry name" value="P-loop containing nucleotide triphosphate hydrolases"/>
    <property type="match status" value="4"/>
</dbReference>
<evidence type="ECO:0000256" key="10">
    <source>
        <dbReference type="ARBA" id="ARBA00023235"/>
    </source>
</evidence>
<evidence type="ECO:0000256" key="6">
    <source>
        <dbReference type="ARBA" id="ARBA00022839"/>
    </source>
</evidence>
<dbReference type="PROSITE" id="PS51198">
    <property type="entry name" value="UVRD_HELICASE_ATP_BIND"/>
    <property type="match status" value="1"/>
</dbReference>
<organism evidence="17 18">
    <name type="scientific">Deinococcus cavernae</name>
    <dbReference type="NCBI Taxonomy" id="2320857"/>
    <lineage>
        <taxon>Bacteria</taxon>
        <taxon>Thermotogati</taxon>
        <taxon>Deinococcota</taxon>
        <taxon>Deinococci</taxon>
        <taxon>Deinococcales</taxon>
        <taxon>Deinococcaceae</taxon>
        <taxon>Deinococcus</taxon>
    </lineage>
</organism>
<evidence type="ECO:0000256" key="9">
    <source>
        <dbReference type="ARBA" id="ARBA00023204"/>
    </source>
</evidence>
<feature type="domain" description="UvrD-like helicase ATP-binding" evidence="15">
    <location>
        <begin position="1"/>
        <end position="417"/>
    </location>
</feature>
<dbReference type="PANTHER" id="PTHR11070:SF2">
    <property type="entry name" value="ATP-DEPENDENT DNA HELICASE SRS2"/>
    <property type="match status" value="1"/>
</dbReference>
<keyword evidence="6" id="KW-0269">Exonuclease</keyword>
<keyword evidence="4 14" id="KW-0378">Hydrolase</keyword>
<comment type="catalytic activity">
    <reaction evidence="13">
        <text>ATP + H2O = ADP + phosphate + H(+)</text>
        <dbReference type="Rhea" id="RHEA:13065"/>
        <dbReference type="ChEBI" id="CHEBI:15377"/>
        <dbReference type="ChEBI" id="CHEBI:15378"/>
        <dbReference type="ChEBI" id="CHEBI:30616"/>
        <dbReference type="ChEBI" id="CHEBI:43474"/>
        <dbReference type="ChEBI" id="CHEBI:456216"/>
        <dbReference type="EC" id="5.6.2.4"/>
    </reaction>
</comment>
<evidence type="ECO:0000256" key="8">
    <source>
        <dbReference type="ARBA" id="ARBA00023125"/>
    </source>
</evidence>
<dbReference type="Proteomes" id="UP000286287">
    <property type="component" value="Unassembled WGS sequence"/>
</dbReference>
<dbReference type="CDD" id="cd17932">
    <property type="entry name" value="DEXQc_UvrD"/>
    <property type="match status" value="1"/>
</dbReference>
<evidence type="ECO:0000256" key="1">
    <source>
        <dbReference type="ARBA" id="ARBA00022722"/>
    </source>
</evidence>
<evidence type="ECO:0000256" key="11">
    <source>
        <dbReference type="ARBA" id="ARBA00034617"/>
    </source>
</evidence>
<dbReference type="GO" id="GO:0004527">
    <property type="term" value="F:exonuclease activity"/>
    <property type="evidence" value="ECO:0007669"/>
    <property type="project" value="UniProtKB-KW"/>
</dbReference>
<evidence type="ECO:0000259" key="15">
    <source>
        <dbReference type="PROSITE" id="PS51198"/>
    </source>
</evidence>
<sequence length="1084" mass="118210">MTTFTAAQWQAISDPGSVAIAAGAGSGKTRVLAERITHLLAQGVHPGRIVAVTFTEAAAAELRSRVGRFVEERLRAEGGAWLRISGELPAMTMGTIHSLCGRIAREHPLESGASLTFEVLDPLMAKLWLDDHLESVLSELPQEVLLAIPGKIRRRAIEALLNDPIAAQQALGVALEHLSLSPQERAVRAWEAVKPAWVGLLGDLAALAGPGTDELERIRQVVVRAASGAPVMGARLRAVRSAFETYKGSIGKGWDKDAKAAVHAALKGVRALALRDDLLGEETADSVRHDAALKALDVMFGHVTTRFGELKAEQAVATFNDLEVYAARALESNEVRGYYARRWTHLLIDESQDTNPVQWQVLSALMGEGVNVTVVGDEKQGIYGFRRADIQVIRQAREFVAARGGCVIPMHTSFRTHAALVEAVNAFFGSLMRGPDELRPTATPFEPLIADRAEAPSDEPGVEVHVLQGDQGLREAEAAYLAQRIQALLLGGHTVFDRETGQLRPVRLGDIAFLFRARTDLKVYEEFLTLAGIPYQVLGGDGLLQRQEVQDALHLLLVLDNPHRDVSLAAVLRSPIVHLTDQDLLEVAGLRGAGESLWQAAGRSAHPTVQAACALIHDLRERSATASMGQLLTEVDGRTGLFAIHAAQPDGGRRVANLRQFQALLRIWALEGQRDLASVALRLQQMLRLQAQAAEGSSASEHAVKLMTIHGSKGLEFPVVIYADALRQGGGFPPVVRFDPGKGVALRLPRMEGDLPEWDALEATSKERELSEDERLAYVAFTRAADLLVLSVTAKDSGAGLERANAFLHHLPEEGVTRTYLAPEQVTPPEALGMTFNVPRPILPVRSGPGAVLPSTLPVTSVATYLTCPRRFAYRHVEGRLPLAALWSELEELVRLNPEGRVAGRQIGDAVHQAMEHGWRGEELLSKVTYLALPDQQQVVTLVQAFSKPVFASVNTRTYQCEKPIQVPLGGILFEGVVDAFDAVGGLVLDYKTDRTISPEHHLPQLSLYARHLGASEAVLAYLRHDHLHQFSTQDLQEGFEWVREAVDRMNQRQFEPAPEVHKCRRCEFRGVCDAAVNDAVVSA</sequence>
<dbReference type="InterPro" id="IPR027417">
    <property type="entry name" value="P-loop_NTPase"/>
</dbReference>
<reference evidence="17 18" key="1">
    <citation type="submission" date="2018-09" db="EMBL/GenBank/DDBJ databases">
        <authorList>
            <person name="Zhu H."/>
        </authorList>
    </citation>
    <scope>NUCLEOTIDE SEQUENCE [LARGE SCALE GENOMIC DNA]</scope>
    <source>
        <strain evidence="17 18">K2S05-167</strain>
    </source>
</reference>
<keyword evidence="10" id="KW-0413">Isomerase</keyword>
<keyword evidence="18" id="KW-1185">Reference proteome</keyword>
<dbReference type="OrthoDB" id="9810135at2"/>
<dbReference type="Gene3D" id="3.90.320.10">
    <property type="match status" value="1"/>
</dbReference>
<keyword evidence="9" id="KW-0234">DNA repair</keyword>
<keyword evidence="3" id="KW-0227">DNA damage</keyword>
<dbReference type="InterPro" id="IPR014017">
    <property type="entry name" value="DNA_helicase_UvrD-like_C"/>
</dbReference>
<dbReference type="InterPro" id="IPR011604">
    <property type="entry name" value="PDDEXK-like_dom_sf"/>
</dbReference>
<keyword evidence="5 14" id="KW-0347">Helicase</keyword>
<dbReference type="GO" id="GO:0005524">
    <property type="term" value="F:ATP binding"/>
    <property type="evidence" value="ECO:0007669"/>
    <property type="project" value="UniProtKB-UniRule"/>
</dbReference>
<dbReference type="EC" id="5.6.2.4" evidence="12"/>
<evidence type="ECO:0000256" key="5">
    <source>
        <dbReference type="ARBA" id="ARBA00022806"/>
    </source>
</evidence>
<comment type="caution">
    <text evidence="17">The sequence shown here is derived from an EMBL/GenBank/DDBJ whole genome shotgun (WGS) entry which is preliminary data.</text>
</comment>
<evidence type="ECO:0000313" key="18">
    <source>
        <dbReference type="Proteomes" id="UP000286287"/>
    </source>
</evidence>
<evidence type="ECO:0000256" key="14">
    <source>
        <dbReference type="PROSITE-ProRule" id="PRU00560"/>
    </source>
</evidence>
<comment type="catalytic activity">
    <reaction evidence="11">
        <text>Couples ATP hydrolysis with the unwinding of duplex DNA by translocating in the 3'-5' direction.</text>
        <dbReference type="EC" id="5.6.2.4"/>
    </reaction>
</comment>
<evidence type="ECO:0000256" key="13">
    <source>
        <dbReference type="ARBA" id="ARBA00048988"/>
    </source>
</evidence>
<evidence type="ECO:0000256" key="4">
    <source>
        <dbReference type="ARBA" id="ARBA00022801"/>
    </source>
</evidence>
<dbReference type="InterPro" id="IPR038726">
    <property type="entry name" value="PDDEXK_AddAB-type"/>
</dbReference>
<evidence type="ECO:0000313" key="17">
    <source>
        <dbReference type="EMBL" id="RJF75618.1"/>
    </source>
</evidence>
<dbReference type="Pfam" id="PF12705">
    <property type="entry name" value="PDDEXK_1"/>
    <property type="match status" value="1"/>
</dbReference>
<dbReference type="GO" id="GO:0000725">
    <property type="term" value="P:recombinational repair"/>
    <property type="evidence" value="ECO:0007669"/>
    <property type="project" value="TreeGrafter"/>
</dbReference>
<dbReference type="GO" id="GO:0005829">
    <property type="term" value="C:cytosol"/>
    <property type="evidence" value="ECO:0007669"/>
    <property type="project" value="TreeGrafter"/>
</dbReference>
<accession>A0A418VHL6</accession>
<dbReference type="InterPro" id="IPR000212">
    <property type="entry name" value="DNA_helicase_UvrD/REP"/>
</dbReference>
<dbReference type="GO" id="GO:0003677">
    <property type="term" value="F:DNA binding"/>
    <property type="evidence" value="ECO:0007669"/>
    <property type="project" value="UniProtKB-KW"/>
</dbReference>
<dbReference type="RefSeq" id="WP_119760119.1">
    <property type="nucleotide sequence ID" value="NZ_QYUJ01000004.1"/>
</dbReference>
<protein>
    <recommendedName>
        <fullName evidence="12">DNA 3'-5' helicase</fullName>
        <ecNumber evidence="12">5.6.2.4</ecNumber>
    </recommendedName>
</protein>
<evidence type="ECO:0000256" key="12">
    <source>
        <dbReference type="ARBA" id="ARBA00034808"/>
    </source>
</evidence>
<evidence type="ECO:0000256" key="2">
    <source>
        <dbReference type="ARBA" id="ARBA00022741"/>
    </source>
</evidence>
<name>A0A418VHL6_9DEIO</name>
<keyword evidence="2 14" id="KW-0547">Nucleotide-binding</keyword>
<evidence type="ECO:0000256" key="7">
    <source>
        <dbReference type="ARBA" id="ARBA00022840"/>
    </source>
</evidence>
<keyword evidence="7 14" id="KW-0067">ATP-binding</keyword>
<proteinExistence type="predicted"/>
<evidence type="ECO:0000256" key="3">
    <source>
        <dbReference type="ARBA" id="ARBA00022763"/>
    </source>
</evidence>
<dbReference type="Pfam" id="PF00580">
    <property type="entry name" value="UvrD-helicase"/>
    <property type="match status" value="1"/>
</dbReference>
<dbReference type="EMBL" id="QYUJ01000004">
    <property type="protein sequence ID" value="RJF75618.1"/>
    <property type="molecule type" value="Genomic_DNA"/>
</dbReference>
<dbReference type="PROSITE" id="PS51217">
    <property type="entry name" value="UVRD_HELICASE_CTER"/>
    <property type="match status" value="1"/>
</dbReference>
<keyword evidence="1" id="KW-0540">Nuclease</keyword>
<keyword evidence="8" id="KW-0238">DNA-binding</keyword>
<gene>
    <name evidence="17" type="ORF">D3875_00785</name>
</gene>
<dbReference type="AlphaFoldDB" id="A0A418VHL6"/>
<dbReference type="InterPro" id="IPR014016">
    <property type="entry name" value="UvrD-like_ATP-bd"/>
</dbReference>
<evidence type="ECO:0000259" key="16">
    <source>
        <dbReference type="PROSITE" id="PS51217"/>
    </source>
</evidence>
<feature type="binding site" evidence="14">
    <location>
        <begin position="22"/>
        <end position="29"/>
    </location>
    <ligand>
        <name>ATP</name>
        <dbReference type="ChEBI" id="CHEBI:30616"/>
    </ligand>
</feature>
<dbReference type="SUPFAM" id="SSF52540">
    <property type="entry name" value="P-loop containing nucleoside triphosphate hydrolases"/>
    <property type="match status" value="1"/>
</dbReference>